<dbReference type="EMBL" id="BLAL01000061">
    <property type="protein sequence ID" value="GES82574.1"/>
    <property type="molecule type" value="Genomic_DNA"/>
</dbReference>
<proteinExistence type="predicted"/>
<evidence type="ECO:0000313" key="1">
    <source>
        <dbReference type="EMBL" id="GES82574.1"/>
    </source>
</evidence>
<dbReference type="InterPro" id="IPR011990">
    <property type="entry name" value="TPR-like_helical_dom_sf"/>
</dbReference>
<keyword evidence="1" id="KW-0808">Transferase</keyword>
<dbReference type="AlphaFoldDB" id="A0A8H3LBJ6"/>
<protein>
    <submittedName>
        <fullName evidence="1">Kinase-like domain-containing protein</fullName>
    </submittedName>
</protein>
<dbReference type="Gene3D" id="1.25.40.10">
    <property type="entry name" value="Tetratricopeptide repeat domain"/>
    <property type="match status" value="1"/>
</dbReference>
<accession>A0A8H3LBJ6</accession>
<sequence>MLLKCYNIGVEEVSIKAFELFIKASENNYSIAQIYLAKLHNDGCNKKMTFDCKALSAGCYRLRKGVEKKEVKAFKYYEDLTKNEITDVQFQLRNCFYYEIGIEIDRKEAL</sequence>
<gene>
    <name evidence="1" type="ORF">RCL2_000977100</name>
</gene>
<dbReference type="SUPFAM" id="SSF81901">
    <property type="entry name" value="HCP-like"/>
    <property type="match status" value="1"/>
</dbReference>
<dbReference type="OrthoDB" id="272077at2759"/>
<reference evidence="1" key="1">
    <citation type="submission" date="2019-10" db="EMBL/GenBank/DDBJ databases">
        <title>Conservation and host-specific expression of non-tandemly repeated heterogenous ribosome RNA gene in arbuscular mycorrhizal fungi.</title>
        <authorList>
            <person name="Maeda T."/>
            <person name="Kobayashi Y."/>
            <person name="Nakagawa T."/>
            <person name="Ezawa T."/>
            <person name="Yamaguchi K."/>
            <person name="Bino T."/>
            <person name="Nishimoto Y."/>
            <person name="Shigenobu S."/>
            <person name="Kawaguchi M."/>
        </authorList>
    </citation>
    <scope>NUCLEOTIDE SEQUENCE</scope>
    <source>
        <strain evidence="1">HR1</strain>
    </source>
</reference>
<organism evidence="1 2">
    <name type="scientific">Rhizophagus clarus</name>
    <dbReference type="NCBI Taxonomy" id="94130"/>
    <lineage>
        <taxon>Eukaryota</taxon>
        <taxon>Fungi</taxon>
        <taxon>Fungi incertae sedis</taxon>
        <taxon>Mucoromycota</taxon>
        <taxon>Glomeromycotina</taxon>
        <taxon>Glomeromycetes</taxon>
        <taxon>Glomerales</taxon>
        <taxon>Glomeraceae</taxon>
        <taxon>Rhizophagus</taxon>
    </lineage>
</organism>
<name>A0A8H3LBJ6_9GLOM</name>
<comment type="caution">
    <text evidence="1">The sequence shown here is derived from an EMBL/GenBank/DDBJ whole genome shotgun (WGS) entry which is preliminary data.</text>
</comment>
<dbReference type="GO" id="GO:0016301">
    <property type="term" value="F:kinase activity"/>
    <property type="evidence" value="ECO:0007669"/>
    <property type="project" value="UniProtKB-KW"/>
</dbReference>
<keyword evidence="1" id="KW-0418">Kinase</keyword>
<dbReference type="Proteomes" id="UP000615446">
    <property type="component" value="Unassembled WGS sequence"/>
</dbReference>
<evidence type="ECO:0000313" key="2">
    <source>
        <dbReference type="Proteomes" id="UP000615446"/>
    </source>
</evidence>